<dbReference type="InterPro" id="IPR029151">
    <property type="entry name" value="Sensor-like_sf"/>
</dbReference>
<feature type="domain" description="GGDEF" evidence="3">
    <location>
        <begin position="435"/>
        <end position="568"/>
    </location>
</feature>
<dbReference type="PROSITE" id="PS50887">
    <property type="entry name" value="GGDEF"/>
    <property type="match status" value="1"/>
</dbReference>
<dbReference type="PROSITE" id="PS50885">
    <property type="entry name" value="HAMP"/>
    <property type="match status" value="1"/>
</dbReference>
<evidence type="ECO:0000259" key="3">
    <source>
        <dbReference type="PROSITE" id="PS50887"/>
    </source>
</evidence>
<reference evidence="4 5" key="1">
    <citation type="submission" date="2023-07" db="EMBL/GenBank/DDBJ databases">
        <title>Sorghum-associated microbial communities from plants grown in Nebraska, USA.</title>
        <authorList>
            <person name="Schachtman D."/>
        </authorList>
    </citation>
    <scope>NUCLEOTIDE SEQUENCE [LARGE SCALE GENOMIC DNA]</scope>
    <source>
        <strain evidence="4 5">BE313</strain>
    </source>
</reference>
<dbReference type="SUPFAM" id="SSF158472">
    <property type="entry name" value="HAMP domain-like"/>
    <property type="match status" value="1"/>
</dbReference>
<dbReference type="InterPro" id="IPR043128">
    <property type="entry name" value="Rev_trsase/Diguanyl_cyclase"/>
</dbReference>
<feature type="domain" description="HAMP" evidence="2">
    <location>
        <begin position="340"/>
        <end position="392"/>
    </location>
</feature>
<accession>A0ABU2C579</accession>
<keyword evidence="1" id="KW-1133">Transmembrane helix</keyword>
<dbReference type="PANTHER" id="PTHR46663">
    <property type="entry name" value="DIGUANYLATE CYCLASE DGCT-RELATED"/>
    <property type="match status" value="1"/>
</dbReference>
<dbReference type="SUPFAM" id="SSF103190">
    <property type="entry name" value="Sensory domain-like"/>
    <property type="match status" value="1"/>
</dbReference>
<keyword evidence="1" id="KW-0812">Transmembrane</keyword>
<dbReference type="InterPro" id="IPR003660">
    <property type="entry name" value="HAMP_dom"/>
</dbReference>
<dbReference type="Gene3D" id="3.30.450.20">
    <property type="entry name" value="PAS domain"/>
    <property type="match status" value="1"/>
</dbReference>
<dbReference type="Proteomes" id="UP001180487">
    <property type="component" value="Unassembled WGS sequence"/>
</dbReference>
<dbReference type="SUPFAM" id="SSF55073">
    <property type="entry name" value="Nucleotide cyclase"/>
    <property type="match status" value="1"/>
</dbReference>
<protein>
    <submittedName>
        <fullName evidence="4">Diguanylate cyclase (GGDEF)-like protein</fullName>
    </submittedName>
</protein>
<feature type="transmembrane region" description="Helical" evidence="1">
    <location>
        <begin position="319"/>
        <end position="339"/>
    </location>
</feature>
<evidence type="ECO:0000313" key="4">
    <source>
        <dbReference type="EMBL" id="MDR7376484.1"/>
    </source>
</evidence>
<dbReference type="EMBL" id="JAVDXT010000001">
    <property type="protein sequence ID" value="MDR7376484.1"/>
    <property type="molecule type" value="Genomic_DNA"/>
</dbReference>
<dbReference type="InterPro" id="IPR052163">
    <property type="entry name" value="DGC-Regulatory_Protein"/>
</dbReference>
<dbReference type="CDD" id="cd01949">
    <property type="entry name" value="GGDEF"/>
    <property type="match status" value="1"/>
</dbReference>
<dbReference type="NCBIfam" id="TIGR00254">
    <property type="entry name" value="GGDEF"/>
    <property type="match status" value="1"/>
</dbReference>
<keyword evidence="5" id="KW-1185">Reference proteome</keyword>
<dbReference type="CDD" id="cd06225">
    <property type="entry name" value="HAMP"/>
    <property type="match status" value="1"/>
</dbReference>
<dbReference type="InterPro" id="IPR029787">
    <property type="entry name" value="Nucleotide_cyclase"/>
</dbReference>
<proteinExistence type="predicted"/>
<dbReference type="InterPro" id="IPR048760">
    <property type="entry name" value="VP0354-like_sensor_dom"/>
</dbReference>
<dbReference type="RefSeq" id="WP_310371443.1">
    <property type="nucleotide sequence ID" value="NZ_JAVDXT010000001.1"/>
</dbReference>
<comment type="caution">
    <text evidence="4">The sequence shown here is derived from an EMBL/GenBank/DDBJ whole genome shotgun (WGS) entry which is preliminary data.</text>
</comment>
<dbReference type="SMART" id="SM00267">
    <property type="entry name" value="GGDEF"/>
    <property type="match status" value="1"/>
</dbReference>
<sequence length="571" mass="62441">MRFGIVAKLALLLALVGVLAAGLTGFYAYQTSRDLLVASAKNKLLTSTQVLARRILLTHEEISRNLQVLARHPSVVSVLQQPNEVEAQRLATLLALLMDAHPSYLQLRVISASDHGLEQVRVDRVGRVALRVRGDDLQEKGHYPYVAETLKLPAGAIYLSRITINHEGNAGAGLDQPTLQLAMPVMDVQGMAIGVVVVNIDLNGMFALLAADLPPVFKLFLANGEGDILVHPDSSKTFGFDKGRRTLVQDEFAPTLAVVEGKQDHVVFEAKTDGYAADPVVAAFIEQKIAVASTENRLVLGLAQPLGQVLEESQQLGKVILQIVAGLCLACVLLALLLARAWTRPLDAITRAAQRFANGQQPGELPLERQDEIGTLARSFHQMHYQINQQLADLQDNQEELEHLAQHDMLTDLPNRRLFQERLEQALAHARRYGSQVCLLFIDLDAFKSINDSLGHDVGDVVLKTMAERMQQMTREVDTVARLGGDEFVVLLGAPAPNDHLTVVADKLLQGLKAPIRVQSHTLHVTASIGISRFPQDGQTASEMLINADQAMYNAKLAGRDGFRFFSNPAA</sequence>
<dbReference type="Pfam" id="PF00990">
    <property type="entry name" value="GGDEF"/>
    <property type="match status" value="1"/>
</dbReference>
<dbReference type="Gene3D" id="6.10.340.10">
    <property type="match status" value="1"/>
</dbReference>
<dbReference type="Pfam" id="PF21623">
    <property type="entry name" value="HK_sensor_dom_bact"/>
    <property type="match status" value="1"/>
</dbReference>
<evidence type="ECO:0000313" key="5">
    <source>
        <dbReference type="Proteomes" id="UP001180487"/>
    </source>
</evidence>
<dbReference type="InterPro" id="IPR000160">
    <property type="entry name" value="GGDEF_dom"/>
</dbReference>
<evidence type="ECO:0000259" key="2">
    <source>
        <dbReference type="PROSITE" id="PS50885"/>
    </source>
</evidence>
<keyword evidence="1" id="KW-0472">Membrane</keyword>
<dbReference type="SMART" id="SM00304">
    <property type="entry name" value="HAMP"/>
    <property type="match status" value="1"/>
</dbReference>
<dbReference type="Pfam" id="PF00672">
    <property type="entry name" value="HAMP"/>
    <property type="match status" value="1"/>
</dbReference>
<gene>
    <name evidence="4" type="ORF">J2X19_001142</name>
</gene>
<evidence type="ECO:0000256" key="1">
    <source>
        <dbReference type="SAM" id="Phobius"/>
    </source>
</evidence>
<organism evidence="4 5">
    <name type="scientific">Rhodoferax ferrireducens</name>
    <dbReference type="NCBI Taxonomy" id="192843"/>
    <lineage>
        <taxon>Bacteria</taxon>
        <taxon>Pseudomonadati</taxon>
        <taxon>Pseudomonadota</taxon>
        <taxon>Betaproteobacteria</taxon>
        <taxon>Burkholderiales</taxon>
        <taxon>Comamonadaceae</taxon>
        <taxon>Rhodoferax</taxon>
    </lineage>
</organism>
<dbReference type="CDD" id="cd18773">
    <property type="entry name" value="PDC1_HK_sensor"/>
    <property type="match status" value="1"/>
</dbReference>
<dbReference type="Gene3D" id="3.30.70.270">
    <property type="match status" value="1"/>
</dbReference>
<name>A0ABU2C579_9BURK</name>
<dbReference type="PANTHER" id="PTHR46663:SF2">
    <property type="entry name" value="GGDEF DOMAIN-CONTAINING PROTEIN"/>
    <property type="match status" value="1"/>
</dbReference>